<evidence type="ECO:0000313" key="2">
    <source>
        <dbReference type="Proteomes" id="UP000762676"/>
    </source>
</evidence>
<dbReference type="Proteomes" id="UP000762676">
    <property type="component" value="Unassembled WGS sequence"/>
</dbReference>
<accession>A0AAV4J6E9</accession>
<organism evidence="1 2">
    <name type="scientific">Elysia marginata</name>
    <dbReference type="NCBI Taxonomy" id="1093978"/>
    <lineage>
        <taxon>Eukaryota</taxon>
        <taxon>Metazoa</taxon>
        <taxon>Spiralia</taxon>
        <taxon>Lophotrochozoa</taxon>
        <taxon>Mollusca</taxon>
        <taxon>Gastropoda</taxon>
        <taxon>Heterobranchia</taxon>
        <taxon>Euthyneura</taxon>
        <taxon>Panpulmonata</taxon>
        <taxon>Sacoglossa</taxon>
        <taxon>Placobranchoidea</taxon>
        <taxon>Plakobranchidae</taxon>
        <taxon>Elysia</taxon>
    </lineage>
</organism>
<protein>
    <submittedName>
        <fullName evidence="1">Uncharacterized protein</fullName>
    </submittedName>
</protein>
<proteinExistence type="predicted"/>
<name>A0AAV4J6E9_9GAST</name>
<keyword evidence="2" id="KW-1185">Reference proteome</keyword>
<evidence type="ECO:0000313" key="1">
    <source>
        <dbReference type="EMBL" id="GFS17228.1"/>
    </source>
</evidence>
<dbReference type="EMBL" id="BMAT01013644">
    <property type="protein sequence ID" value="GFS17228.1"/>
    <property type="molecule type" value="Genomic_DNA"/>
</dbReference>
<dbReference type="AlphaFoldDB" id="A0AAV4J6E9"/>
<gene>
    <name evidence="1" type="ORF">ElyMa_006817100</name>
</gene>
<comment type="caution">
    <text evidence="1">The sequence shown here is derived from an EMBL/GenBank/DDBJ whole genome shotgun (WGS) entry which is preliminary data.</text>
</comment>
<reference evidence="1 2" key="1">
    <citation type="journal article" date="2021" name="Elife">
        <title>Chloroplast acquisition without the gene transfer in kleptoplastic sea slugs, Plakobranchus ocellatus.</title>
        <authorList>
            <person name="Maeda T."/>
            <person name="Takahashi S."/>
            <person name="Yoshida T."/>
            <person name="Shimamura S."/>
            <person name="Takaki Y."/>
            <person name="Nagai Y."/>
            <person name="Toyoda A."/>
            <person name="Suzuki Y."/>
            <person name="Arimoto A."/>
            <person name="Ishii H."/>
            <person name="Satoh N."/>
            <person name="Nishiyama T."/>
            <person name="Hasebe M."/>
            <person name="Maruyama T."/>
            <person name="Minagawa J."/>
            <person name="Obokata J."/>
            <person name="Shigenobu S."/>
        </authorList>
    </citation>
    <scope>NUCLEOTIDE SEQUENCE [LARGE SCALE GENOMIC DNA]</scope>
</reference>
<sequence>MALRNFLLKEMASMCSDVRLRWDSHDFVRLRNLTICRQTMFNARRGAEPEPARLIIKECGDALAGAREDSLNPRPTGAGPRVKI</sequence>